<evidence type="ECO:0000256" key="7">
    <source>
        <dbReference type="ARBA" id="ARBA00022982"/>
    </source>
</evidence>
<feature type="transmembrane region" description="Helical" evidence="14">
    <location>
        <begin position="221"/>
        <end position="242"/>
    </location>
</feature>
<evidence type="ECO:0000256" key="6">
    <source>
        <dbReference type="ARBA" id="ARBA00022692"/>
    </source>
</evidence>
<feature type="region of interest" description="Disordered" evidence="13">
    <location>
        <begin position="371"/>
        <end position="391"/>
    </location>
</feature>
<keyword evidence="4" id="KW-0813">Transport</keyword>
<keyword evidence="7" id="KW-0249">Electron transport</keyword>
<dbReference type="SUPFAM" id="SSF52343">
    <property type="entry name" value="Ferredoxin reductase-like, C-terminal NADP-linked domain"/>
    <property type="match status" value="1"/>
</dbReference>
<reference evidence="16 17" key="1">
    <citation type="journal article" date="2017" name="Biotechnol. Biofuels">
        <title>Differential beta-glucosidase expression as a function of carbon source availability in Talaromyces amestolkiae: a genomic and proteomic approach.</title>
        <authorList>
            <person name="de Eugenio L.I."/>
            <person name="Mendez-Liter J.A."/>
            <person name="Nieto-Dominguez M."/>
            <person name="Alonso L."/>
            <person name="Gil-Munoz J."/>
            <person name="Barriuso J."/>
            <person name="Prieto A."/>
            <person name="Martinez M.J."/>
        </authorList>
    </citation>
    <scope>NUCLEOTIDE SEQUENCE [LARGE SCALE GENOMIC DNA]</scope>
    <source>
        <strain evidence="16 17">CIB</strain>
    </source>
</reference>
<dbReference type="PROSITE" id="PS51384">
    <property type="entry name" value="FAD_FR"/>
    <property type="match status" value="1"/>
</dbReference>
<evidence type="ECO:0000313" key="17">
    <source>
        <dbReference type="Proteomes" id="UP000249363"/>
    </source>
</evidence>
<dbReference type="InterPro" id="IPR017927">
    <property type="entry name" value="FAD-bd_FR_type"/>
</dbReference>
<dbReference type="RefSeq" id="XP_040729126.1">
    <property type="nucleotide sequence ID" value="XM_040878771.1"/>
</dbReference>
<evidence type="ECO:0000256" key="12">
    <source>
        <dbReference type="ARBA" id="ARBA00048483"/>
    </source>
</evidence>
<dbReference type="InterPro" id="IPR013130">
    <property type="entry name" value="Fe3_Rdtase_TM_dom"/>
</dbReference>
<evidence type="ECO:0000256" key="8">
    <source>
        <dbReference type="ARBA" id="ARBA00022989"/>
    </source>
</evidence>
<dbReference type="GO" id="GO:0005886">
    <property type="term" value="C:plasma membrane"/>
    <property type="evidence" value="ECO:0007669"/>
    <property type="project" value="UniProtKB-SubCell"/>
</dbReference>
<evidence type="ECO:0000256" key="1">
    <source>
        <dbReference type="ARBA" id="ARBA00004651"/>
    </source>
</evidence>
<dbReference type="Pfam" id="PF01794">
    <property type="entry name" value="Ferric_reduct"/>
    <property type="match status" value="1"/>
</dbReference>
<dbReference type="Gene3D" id="3.40.50.80">
    <property type="entry name" value="Nucleotide-binding domain of ferredoxin-NADP reductase (FNR) module"/>
    <property type="match status" value="1"/>
</dbReference>
<dbReference type="InterPro" id="IPR013121">
    <property type="entry name" value="Fe_red_NAD-bd_6"/>
</dbReference>
<protein>
    <recommendedName>
        <fullName evidence="3">ferric-chelate reductase (NADPH)</fullName>
        <ecNumber evidence="3">1.16.1.9</ecNumber>
    </recommendedName>
</protein>
<accession>A0A364KM32</accession>
<feature type="compositionally biased region" description="Low complexity" evidence="13">
    <location>
        <begin position="371"/>
        <end position="390"/>
    </location>
</feature>
<comment type="caution">
    <text evidence="16">The sequence shown here is derived from an EMBL/GenBank/DDBJ whole genome shotgun (WGS) entry which is preliminary data.</text>
</comment>
<evidence type="ECO:0000313" key="16">
    <source>
        <dbReference type="EMBL" id="RAO64609.1"/>
    </source>
</evidence>
<feature type="compositionally biased region" description="Polar residues" evidence="13">
    <location>
        <begin position="592"/>
        <end position="603"/>
    </location>
</feature>
<keyword evidence="11 14" id="KW-0472">Membrane</keyword>
<comment type="subcellular location">
    <subcellularLocation>
        <location evidence="1">Cell membrane</location>
        <topology evidence="1">Multi-pass membrane protein</topology>
    </subcellularLocation>
</comment>
<dbReference type="GeneID" id="63789838"/>
<feature type="transmembrane region" description="Helical" evidence="14">
    <location>
        <begin position="25"/>
        <end position="47"/>
    </location>
</feature>
<dbReference type="InterPro" id="IPR051410">
    <property type="entry name" value="Ferric/Cupric_Reductase"/>
</dbReference>
<evidence type="ECO:0000259" key="15">
    <source>
        <dbReference type="PROSITE" id="PS51384"/>
    </source>
</evidence>
<evidence type="ECO:0000256" key="10">
    <source>
        <dbReference type="ARBA" id="ARBA00023065"/>
    </source>
</evidence>
<dbReference type="GO" id="GO:0015677">
    <property type="term" value="P:copper ion import"/>
    <property type="evidence" value="ECO:0007669"/>
    <property type="project" value="TreeGrafter"/>
</dbReference>
<evidence type="ECO:0000256" key="4">
    <source>
        <dbReference type="ARBA" id="ARBA00022448"/>
    </source>
</evidence>
<dbReference type="Pfam" id="PF08030">
    <property type="entry name" value="NAD_binding_6"/>
    <property type="match status" value="1"/>
</dbReference>
<evidence type="ECO:0000256" key="5">
    <source>
        <dbReference type="ARBA" id="ARBA00022475"/>
    </source>
</evidence>
<dbReference type="AlphaFoldDB" id="A0A364KM32"/>
<evidence type="ECO:0000256" key="11">
    <source>
        <dbReference type="ARBA" id="ARBA00023136"/>
    </source>
</evidence>
<feature type="transmembrane region" description="Helical" evidence="14">
    <location>
        <begin position="115"/>
        <end position="134"/>
    </location>
</feature>
<feature type="transmembrane region" description="Helical" evidence="14">
    <location>
        <begin position="187"/>
        <end position="209"/>
    </location>
</feature>
<comment type="similarity">
    <text evidence="2">Belongs to the ferric reductase (FRE) family.</text>
</comment>
<dbReference type="PANTHER" id="PTHR32361">
    <property type="entry name" value="FERRIC/CUPRIC REDUCTASE TRANSMEMBRANE COMPONENT"/>
    <property type="match status" value="1"/>
</dbReference>
<feature type="transmembrane region" description="Helical" evidence="14">
    <location>
        <begin position="146"/>
        <end position="166"/>
    </location>
</feature>
<dbReference type="STRING" id="1196081.A0A364KM32"/>
<name>A0A364KM32_TALAM</name>
<feature type="transmembrane region" description="Helical" evidence="14">
    <location>
        <begin position="254"/>
        <end position="274"/>
    </location>
</feature>
<keyword evidence="8 14" id="KW-1133">Transmembrane helix</keyword>
<feature type="domain" description="FAD-binding FR-type" evidence="15">
    <location>
        <begin position="288"/>
        <end position="440"/>
    </location>
</feature>
<keyword evidence="17" id="KW-1185">Reference proteome</keyword>
<dbReference type="GO" id="GO:0006826">
    <property type="term" value="P:iron ion transport"/>
    <property type="evidence" value="ECO:0007669"/>
    <property type="project" value="UniProtKB-ARBA"/>
</dbReference>
<gene>
    <name evidence="16" type="ORF">BHQ10_000621</name>
</gene>
<dbReference type="SFLD" id="SFLDS00052">
    <property type="entry name" value="Ferric_Reductase_Domain"/>
    <property type="match status" value="1"/>
</dbReference>
<dbReference type="InterPro" id="IPR017938">
    <property type="entry name" value="Riboflavin_synthase-like_b-brl"/>
</dbReference>
<dbReference type="CDD" id="cd06186">
    <property type="entry name" value="NOX_Duox_like_FAD_NADP"/>
    <property type="match status" value="1"/>
</dbReference>
<evidence type="ECO:0000256" key="14">
    <source>
        <dbReference type="SAM" id="Phobius"/>
    </source>
</evidence>
<dbReference type="InterPro" id="IPR013112">
    <property type="entry name" value="FAD-bd_8"/>
</dbReference>
<keyword evidence="5" id="KW-1003">Cell membrane</keyword>
<keyword evidence="10" id="KW-0406">Ion transport</keyword>
<evidence type="ECO:0000256" key="2">
    <source>
        <dbReference type="ARBA" id="ARBA00006278"/>
    </source>
</evidence>
<comment type="catalytic activity">
    <reaction evidence="12">
        <text>2 a Fe(II)-siderophore + NADP(+) + H(+) = 2 a Fe(III)-siderophore + NADPH</text>
        <dbReference type="Rhea" id="RHEA:28795"/>
        <dbReference type="Rhea" id="RHEA-COMP:11342"/>
        <dbReference type="Rhea" id="RHEA-COMP:11344"/>
        <dbReference type="ChEBI" id="CHEBI:15378"/>
        <dbReference type="ChEBI" id="CHEBI:29033"/>
        <dbReference type="ChEBI" id="CHEBI:29034"/>
        <dbReference type="ChEBI" id="CHEBI:57783"/>
        <dbReference type="ChEBI" id="CHEBI:58349"/>
        <dbReference type="EC" id="1.16.1.9"/>
    </reaction>
</comment>
<dbReference type="PANTHER" id="PTHR32361:SF27">
    <property type="entry name" value="FAD-BINDING FR-TYPE DOMAIN-CONTAINING PROTEIN-RELATED"/>
    <property type="match status" value="1"/>
</dbReference>
<proteinExistence type="inferred from homology"/>
<evidence type="ECO:0000256" key="3">
    <source>
        <dbReference type="ARBA" id="ARBA00012668"/>
    </source>
</evidence>
<dbReference type="SFLD" id="SFLDG01168">
    <property type="entry name" value="Ferric_reductase_subgroup_(FRE"/>
    <property type="match status" value="1"/>
</dbReference>
<dbReference type="Proteomes" id="UP000249363">
    <property type="component" value="Unassembled WGS sequence"/>
</dbReference>
<dbReference type="Pfam" id="PF08022">
    <property type="entry name" value="FAD_binding_8"/>
    <property type="match status" value="1"/>
</dbReference>
<keyword evidence="9" id="KW-0560">Oxidoreductase</keyword>
<dbReference type="SUPFAM" id="SSF63380">
    <property type="entry name" value="Riboflavin synthase domain-like"/>
    <property type="match status" value="1"/>
</dbReference>
<sequence length="747" mass="84325">MATKHQGYIKHSHQKVPESSPVDMALVYVPIMVLAGCALMVFFHRVWTEVTNNQRLKVAIQHDFKVSINRPNRTKSWLNRHLLYAPLFDRRHNREFRIFRGHVNMGAIPTRLETLLIACYIALNVLFCVVVIHWNHPISHSLHSLIGTTGTLAIVNIFPLVITAGRNNPLISVLRVSYDTFNLVHRWLGRIVVAEAVAHTIAVLIRVGIIKGWDTIPDHLFHTPIFTYGFVAIIAFVAIFFQSLSPFRHAFYEFFLHFHIVLVTASFVALWYHLHKFVQRWIFLAAITAWGTDRLLRLAIVAWRNCGKTLTSATIQLLPGDVARVDVTVIRPWKFKAGQYMYLYIPALGLWTSHPFSAAWESKDKQHGYFSATNSERSSNSSSRSILSGNRQEERRTVSFLIRKRNGFTKKMLKSIGIEFGLQRRVLALAEGPFGAIHSFDSYGSTVLIAGGIGITHSISYLRELVDGFARGSVATRRITLLWVVRSIDHLQWVQPWMAYILNHPVVQGSVAFPNTSTTPNSRNPYSLDNGTHSERTLSLSVSVHLTTYYSNSNTNIFNTDPLPARYSALICNQEKSNNPYNNEIAPVLPAHTNTSPRETPSFSRPHPNSRPPLVELSTFNASSSSSTLNKTIDQYFYQYDDEKARILTPVTDTNTNTNTSTPTNTNATTNSTFQDWTQLSTPTAPVTINLGKPLFRQVLEREMAQQIGAMAVSVCGPGGMGDEVRKAVREVQGRKTVEFFEESFSW</sequence>
<dbReference type="GO" id="GO:0052851">
    <property type="term" value="F:ferric-chelate reductase (NADPH) activity"/>
    <property type="evidence" value="ECO:0007669"/>
    <property type="project" value="UniProtKB-EC"/>
</dbReference>
<dbReference type="EC" id="1.16.1.9" evidence="3"/>
<organism evidence="16 17">
    <name type="scientific">Talaromyces amestolkiae</name>
    <dbReference type="NCBI Taxonomy" id="1196081"/>
    <lineage>
        <taxon>Eukaryota</taxon>
        <taxon>Fungi</taxon>
        <taxon>Dikarya</taxon>
        <taxon>Ascomycota</taxon>
        <taxon>Pezizomycotina</taxon>
        <taxon>Eurotiomycetes</taxon>
        <taxon>Eurotiomycetidae</taxon>
        <taxon>Eurotiales</taxon>
        <taxon>Trichocomaceae</taxon>
        <taxon>Talaromyces</taxon>
        <taxon>Talaromyces sect. Talaromyces</taxon>
    </lineage>
</organism>
<dbReference type="EMBL" id="MIKG01000001">
    <property type="protein sequence ID" value="RAO64609.1"/>
    <property type="molecule type" value="Genomic_DNA"/>
</dbReference>
<dbReference type="InterPro" id="IPR039261">
    <property type="entry name" value="FNR_nucleotide-bd"/>
</dbReference>
<evidence type="ECO:0000256" key="9">
    <source>
        <dbReference type="ARBA" id="ARBA00023002"/>
    </source>
</evidence>
<dbReference type="OrthoDB" id="4494341at2759"/>
<feature type="region of interest" description="Disordered" evidence="13">
    <location>
        <begin position="591"/>
        <end position="613"/>
    </location>
</feature>
<evidence type="ECO:0000256" key="13">
    <source>
        <dbReference type="SAM" id="MobiDB-lite"/>
    </source>
</evidence>
<dbReference type="GO" id="GO:0006879">
    <property type="term" value="P:intracellular iron ion homeostasis"/>
    <property type="evidence" value="ECO:0007669"/>
    <property type="project" value="TreeGrafter"/>
</dbReference>
<keyword evidence="6 14" id="KW-0812">Transmembrane</keyword>